<dbReference type="AlphaFoldDB" id="A0A840V489"/>
<organism evidence="2 3">
    <name type="scientific">Haloferula luteola</name>
    <dbReference type="NCBI Taxonomy" id="595692"/>
    <lineage>
        <taxon>Bacteria</taxon>
        <taxon>Pseudomonadati</taxon>
        <taxon>Verrucomicrobiota</taxon>
        <taxon>Verrucomicrobiia</taxon>
        <taxon>Verrucomicrobiales</taxon>
        <taxon>Verrucomicrobiaceae</taxon>
        <taxon>Haloferula</taxon>
    </lineage>
</organism>
<keyword evidence="3" id="KW-1185">Reference proteome</keyword>
<gene>
    <name evidence="2" type="ORF">HNR46_002598</name>
</gene>
<sequence length="137" mass="16316">MQLTRFDRWLRKTFVYEMHLYSLRQPETVPRGIRVEALPETPGQNYRFKFIARSERAADELIRLFAEHGQLYATRVVDRKTWYARLLAPGRKSVTWWLVWLVLSIIGGALLLHVFHLIWDNPTVRKTLHEAWETLQG</sequence>
<dbReference type="Proteomes" id="UP000557717">
    <property type="component" value="Unassembled WGS sequence"/>
</dbReference>
<evidence type="ECO:0000256" key="1">
    <source>
        <dbReference type="SAM" id="Phobius"/>
    </source>
</evidence>
<keyword evidence="1" id="KW-1133">Transmembrane helix</keyword>
<evidence type="ECO:0000313" key="2">
    <source>
        <dbReference type="EMBL" id="MBB5352353.1"/>
    </source>
</evidence>
<evidence type="ECO:0000313" key="3">
    <source>
        <dbReference type="Proteomes" id="UP000557717"/>
    </source>
</evidence>
<dbReference type="EMBL" id="JACHFD010000012">
    <property type="protein sequence ID" value="MBB5352353.1"/>
    <property type="molecule type" value="Genomic_DNA"/>
</dbReference>
<proteinExistence type="predicted"/>
<keyword evidence="1" id="KW-0812">Transmembrane</keyword>
<feature type="transmembrane region" description="Helical" evidence="1">
    <location>
        <begin position="94"/>
        <end position="119"/>
    </location>
</feature>
<protein>
    <submittedName>
        <fullName evidence="2">Uncharacterized protein</fullName>
    </submittedName>
</protein>
<reference evidence="2 3" key="1">
    <citation type="submission" date="2020-08" db="EMBL/GenBank/DDBJ databases">
        <title>Genomic Encyclopedia of Type Strains, Phase IV (KMG-IV): sequencing the most valuable type-strain genomes for metagenomic binning, comparative biology and taxonomic classification.</title>
        <authorList>
            <person name="Goeker M."/>
        </authorList>
    </citation>
    <scope>NUCLEOTIDE SEQUENCE [LARGE SCALE GENOMIC DNA]</scope>
    <source>
        <strain evidence="2 3">YC6886</strain>
    </source>
</reference>
<name>A0A840V489_9BACT</name>
<dbReference type="RefSeq" id="WP_184019320.1">
    <property type="nucleotide sequence ID" value="NZ_JACHFD010000012.1"/>
</dbReference>
<accession>A0A840V489</accession>
<comment type="caution">
    <text evidence="2">The sequence shown here is derived from an EMBL/GenBank/DDBJ whole genome shotgun (WGS) entry which is preliminary data.</text>
</comment>
<keyword evidence="1" id="KW-0472">Membrane</keyword>